<proteinExistence type="predicted"/>
<name>A0A133VGS1_9EURY</name>
<sequence length="91" mass="10689">MRCHYLFVEEQFNWCDVLRNLVFRSAELYRSVEVVDDAFGDDFPELFIPFSRENAAVVFLTYGRVYGFVLVSLPVEIIVDSGVPRFVRWSE</sequence>
<gene>
    <name evidence="1" type="ORF">AKJ51_04900</name>
</gene>
<comment type="caution">
    <text evidence="1">The sequence shown here is derived from an EMBL/GenBank/DDBJ whole genome shotgun (WGS) entry which is preliminary data.</text>
</comment>
<dbReference type="EMBL" id="LHYE01000086">
    <property type="protein sequence ID" value="KXB05641.1"/>
    <property type="molecule type" value="Genomic_DNA"/>
</dbReference>
<protein>
    <submittedName>
        <fullName evidence="1">Uncharacterized protein</fullName>
    </submittedName>
</protein>
<dbReference type="AlphaFoldDB" id="A0A133VGS1"/>
<dbReference type="Proteomes" id="UP000070263">
    <property type="component" value="Unassembled WGS sequence"/>
</dbReference>
<organism evidence="1 2">
    <name type="scientific">candidate division MSBL1 archaeon SCGC-AAA382A20</name>
    <dbReference type="NCBI Taxonomy" id="1698280"/>
    <lineage>
        <taxon>Archaea</taxon>
        <taxon>Methanobacteriati</taxon>
        <taxon>Methanobacteriota</taxon>
        <taxon>candidate division MSBL1</taxon>
    </lineage>
</organism>
<evidence type="ECO:0000313" key="2">
    <source>
        <dbReference type="Proteomes" id="UP000070263"/>
    </source>
</evidence>
<keyword evidence="2" id="KW-1185">Reference proteome</keyword>
<accession>A0A133VGS1</accession>
<evidence type="ECO:0000313" key="1">
    <source>
        <dbReference type="EMBL" id="KXB05641.1"/>
    </source>
</evidence>
<reference evidence="1 2" key="1">
    <citation type="journal article" date="2016" name="Sci. Rep.">
        <title>Metabolic traits of an uncultured archaeal lineage -MSBL1- from brine pools of the Red Sea.</title>
        <authorList>
            <person name="Mwirichia R."/>
            <person name="Alam I."/>
            <person name="Rashid M."/>
            <person name="Vinu M."/>
            <person name="Ba-Alawi W."/>
            <person name="Anthony Kamau A."/>
            <person name="Kamanda Ngugi D."/>
            <person name="Goker M."/>
            <person name="Klenk H.P."/>
            <person name="Bajic V."/>
            <person name="Stingl U."/>
        </authorList>
    </citation>
    <scope>NUCLEOTIDE SEQUENCE [LARGE SCALE GENOMIC DNA]</scope>
    <source>
        <strain evidence="1">SCGC-AAA382A20</strain>
    </source>
</reference>
<feature type="non-terminal residue" evidence="1">
    <location>
        <position position="91"/>
    </location>
</feature>